<name>A0A0Q4B5N5_9BACT</name>
<reference evidence="1" key="1">
    <citation type="submission" date="2015-08" db="EMBL/GenBank/DDBJ databases">
        <title>Candidatus Bacteriodes Periocalifornicus.</title>
        <authorList>
            <person name="McLean J.S."/>
            <person name="Kelley S."/>
        </authorList>
    </citation>
    <scope>NUCLEOTIDE SEQUENCE [LARGE SCALE GENOMIC DNA]</scope>
    <source>
        <strain evidence="1">12B</strain>
    </source>
</reference>
<evidence type="ECO:0000313" key="1">
    <source>
        <dbReference type="EMBL" id="KQM09186.1"/>
    </source>
</evidence>
<dbReference type="STRING" id="1702214.AL399_03225"/>
<dbReference type="PATRIC" id="fig|1702214.3.peg.1138"/>
<dbReference type="InterPro" id="IPR008969">
    <property type="entry name" value="CarboxyPept-like_regulatory"/>
</dbReference>
<dbReference type="AlphaFoldDB" id="A0A0Q4B5N5"/>
<protein>
    <recommendedName>
        <fullName evidence="3">Secretion system C-terminal sorting domain-containing protein</fullName>
    </recommendedName>
</protein>
<gene>
    <name evidence="1" type="ORF">AL399_03225</name>
</gene>
<organism evidence="1 2">
    <name type="scientific">Candidatus [Bacteroides] periocalifornicus</name>
    <dbReference type="NCBI Taxonomy" id="1702214"/>
    <lineage>
        <taxon>Bacteria</taxon>
        <taxon>Pseudomonadati</taxon>
        <taxon>Bacteroidota</taxon>
    </lineage>
</organism>
<evidence type="ECO:0008006" key="3">
    <source>
        <dbReference type="Google" id="ProtNLM"/>
    </source>
</evidence>
<keyword evidence="2" id="KW-1185">Reference proteome</keyword>
<dbReference type="InterPro" id="IPR026444">
    <property type="entry name" value="Secre_tail"/>
</dbReference>
<dbReference type="Proteomes" id="UP000054172">
    <property type="component" value="Unassembled WGS sequence"/>
</dbReference>
<dbReference type="Gene3D" id="2.60.40.1120">
    <property type="entry name" value="Carboxypeptidase-like, regulatory domain"/>
    <property type="match status" value="1"/>
</dbReference>
<dbReference type="SUPFAM" id="SSF49464">
    <property type="entry name" value="Carboxypeptidase regulatory domain-like"/>
    <property type="match status" value="1"/>
</dbReference>
<evidence type="ECO:0000313" key="2">
    <source>
        <dbReference type="Proteomes" id="UP000054172"/>
    </source>
</evidence>
<sequence length="197" mass="21095">MPGYHAWYGIAKVSLIKSPNRAVLAKSSFTVTFAVGLNGERIPGVSIKVNGQTRITDSVGLASIELPNGVYTYQASKEGYDATQGEITVKDADLLVEIPLIRSQNPKPKPTPDIVESTLLAGILAYPNPCGEVLRLEHTEALRLVEVLNASGQTVLASRHDGQPALLLGVGALPTGLYILRLVDCQGGTRNLRLVKR</sequence>
<dbReference type="EMBL" id="LIIK01000010">
    <property type="protein sequence ID" value="KQM09186.1"/>
    <property type="molecule type" value="Genomic_DNA"/>
</dbReference>
<accession>A0A0Q4B5N5</accession>
<proteinExistence type="predicted"/>
<dbReference type="NCBIfam" id="TIGR04183">
    <property type="entry name" value="Por_Secre_tail"/>
    <property type="match status" value="1"/>
</dbReference>
<comment type="caution">
    <text evidence="1">The sequence shown here is derived from an EMBL/GenBank/DDBJ whole genome shotgun (WGS) entry which is preliminary data.</text>
</comment>